<evidence type="ECO:0000259" key="2">
    <source>
        <dbReference type="Pfam" id="PF03061"/>
    </source>
</evidence>
<dbReference type="PANTHER" id="PTHR47260">
    <property type="entry name" value="UPF0644 PROTEIN PB2B4.06"/>
    <property type="match status" value="1"/>
</dbReference>
<proteinExistence type="predicted"/>
<evidence type="ECO:0000313" key="3">
    <source>
        <dbReference type="EMBL" id="KAK4214864.1"/>
    </source>
</evidence>
<sequence>METTTRSTSVAPAVKPHQAPADAHNQFVKDPVAHFRAIPWCATLLNDPAILNIIVVDRRPLPSGESNFVRRTMNSGTTVRATTTFLRMVQPPLGKKTGESETISRSTELLKGGGPADGEDPRNPFLLFNALLDLGEDLCGFAGTMQGGLFAVLMDEVMGTAANFQAKLGAYTVQFNTKFLRPVKLPQVVLVRGRVIKLDGRKIHVRGTIEDKDGNLMAEGAGLWVQMGRDVGRSQL</sequence>
<dbReference type="Pfam" id="PF03061">
    <property type="entry name" value="4HBT"/>
    <property type="match status" value="1"/>
</dbReference>
<dbReference type="InterPro" id="IPR029069">
    <property type="entry name" value="HotDog_dom_sf"/>
</dbReference>
<dbReference type="SUPFAM" id="SSF54637">
    <property type="entry name" value="Thioesterase/thiol ester dehydrase-isomerase"/>
    <property type="match status" value="1"/>
</dbReference>
<comment type="caution">
    <text evidence="3">The sequence shown here is derived from an EMBL/GenBank/DDBJ whole genome shotgun (WGS) entry which is preliminary data.</text>
</comment>
<feature type="region of interest" description="Disordered" evidence="1">
    <location>
        <begin position="1"/>
        <end position="21"/>
    </location>
</feature>
<reference evidence="3" key="1">
    <citation type="journal article" date="2023" name="Mol. Phylogenet. Evol.">
        <title>Genome-scale phylogeny and comparative genomics of the fungal order Sordariales.</title>
        <authorList>
            <person name="Hensen N."/>
            <person name="Bonometti L."/>
            <person name="Westerberg I."/>
            <person name="Brannstrom I.O."/>
            <person name="Guillou S."/>
            <person name="Cros-Aarteil S."/>
            <person name="Calhoun S."/>
            <person name="Haridas S."/>
            <person name="Kuo A."/>
            <person name="Mondo S."/>
            <person name="Pangilinan J."/>
            <person name="Riley R."/>
            <person name="LaButti K."/>
            <person name="Andreopoulos B."/>
            <person name="Lipzen A."/>
            <person name="Chen C."/>
            <person name="Yan M."/>
            <person name="Daum C."/>
            <person name="Ng V."/>
            <person name="Clum A."/>
            <person name="Steindorff A."/>
            <person name="Ohm R.A."/>
            <person name="Martin F."/>
            <person name="Silar P."/>
            <person name="Natvig D.O."/>
            <person name="Lalanne C."/>
            <person name="Gautier V."/>
            <person name="Ament-Velasquez S.L."/>
            <person name="Kruys A."/>
            <person name="Hutchinson M.I."/>
            <person name="Powell A.J."/>
            <person name="Barry K."/>
            <person name="Miller A.N."/>
            <person name="Grigoriev I.V."/>
            <person name="Debuchy R."/>
            <person name="Gladieux P."/>
            <person name="Hiltunen Thoren M."/>
            <person name="Johannesson H."/>
        </authorList>
    </citation>
    <scope>NUCLEOTIDE SEQUENCE</scope>
    <source>
        <strain evidence="3">PSN293</strain>
    </source>
</reference>
<accession>A0AAN6Y8Z2</accession>
<dbReference type="InterPro" id="IPR052061">
    <property type="entry name" value="PTE-AB_protein"/>
</dbReference>
<gene>
    <name evidence="3" type="ORF">QBC37DRAFT_313536</name>
</gene>
<feature type="region of interest" description="Disordered" evidence="1">
    <location>
        <begin position="92"/>
        <end position="117"/>
    </location>
</feature>
<evidence type="ECO:0000256" key="1">
    <source>
        <dbReference type="SAM" id="MobiDB-lite"/>
    </source>
</evidence>
<dbReference type="AlphaFoldDB" id="A0AAN6Y8Z2"/>
<organism evidence="3 4">
    <name type="scientific">Rhypophila decipiens</name>
    <dbReference type="NCBI Taxonomy" id="261697"/>
    <lineage>
        <taxon>Eukaryota</taxon>
        <taxon>Fungi</taxon>
        <taxon>Dikarya</taxon>
        <taxon>Ascomycota</taxon>
        <taxon>Pezizomycotina</taxon>
        <taxon>Sordariomycetes</taxon>
        <taxon>Sordariomycetidae</taxon>
        <taxon>Sordariales</taxon>
        <taxon>Naviculisporaceae</taxon>
        <taxon>Rhypophila</taxon>
    </lineage>
</organism>
<feature type="domain" description="Thioesterase" evidence="2">
    <location>
        <begin position="143"/>
        <end position="217"/>
    </location>
</feature>
<name>A0AAN6Y8Z2_9PEZI</name>
<reference evidence="3" key="2">
    <citation type="submission" date="2023-05" db="EMBL/GenBank/DDBJ databases">
        <authorList>
            <consortium name="Lawrence Berkeley National Laboratory"/>
            <person name="Steindorff A."/>
            <person name="Hensen N."/>
            <person name="Bonometti L."/>
            <person name="Westerberg I."/>
            <person name="Brannstrom I.O."/>
            <person name="Guillou S."/>
            <person name="Cros-Aarteil S."/>
            <person name="Calhoun S."/>
            <person name="Haridas S."/>
            <person name="Kuo A."/>
            <person name="Mondo S."/>
            <person name="Pangilinan J."/>
            <person name="Riley R."/>
            <person name="Labutti K."/>
            <person name="Andreopoulos B."/>
            <person name="Lipzen A."/>
            <person name="Chen C."/>
            <person name="Yanf M."/>
            <person name="Daum C."/>
            <person name="Ng V."/>
            <person name="Clum A."/>
            <person name="Ohm R."/>
            <person name="Martin F."/>
            <person name="Silar P."/>
            <person name="Natvig D."/>
            <person name="Lalanne C."/>
            <person name="Gautier V."/>
            <person name="Ament-Velasquez S.L."/>
            <person name="Kruys A."/>
            <person name="Hutchinson M.I."/>
            <person name="Powell A.J."/>
            <person name="Barry K."/>
            <person name="Miller A.N."/>
            <person name="Grigoriev I.V."/>
            <person name="Debuchy R."/>
            <person name="Gladieux P."/>
            <person name="Thoren M.H."/>
            <person name="Johannesson H."/>
        </authorList>
    </citation>
    <scope>NUCLEOTIDE SEQUENCE</scope>
    <source>
        <strain evidence="3">PSN293</strain>
    </source>
</reference>
<dbReference type="Gene3D" id="3.10.129.10">
    <property type="entry name" value="Hotdog Thioesterase"/>
    <property type="match status" value="1"/>
</dbReference>
<dbReference type="InterPro" id="IPR006683">
    <property type="entry name" value="Thioestr_dom"/>
</dbReference>
<protein>
    <submittedName>
        <fullName evidence="3">Thioesterase/thiol ester dehydrase-isomerase</fullName>
    </submittedName>
</protein>
<dbReference type="Proteomes" id="UP001301769">
    <property type="component" value="Unassembled WGS sequence"/>
</dbReference>
<dbReference type="CDD" id="cd03443">
    <property type="entry name" value="PaaI_thioesterase"/>
    <property type="match status" value="1"/>
</dbReference>
<feature type="compositionally biased region" description="Polar residues" evidence="1">
    <location>
        <begin position="1"/>
        <end position="10"/>
    </location>
</feature>
<keyword evidence="4" id="KW-1185">Reference proteome</keyword>
<evidence type="ECO:0000313" key="4">
    <source>
        <dbReference type="Proteomes" id="UP001301769"/>
    </source>
</evidence>
<dbReference type="PANTHER" id="PTHR47260:SF3">
    <property type="entry name" value="THIOESTERASE FAMILY PROTEIN (AFU_ORTHOLOGUE AFUA_7G03960)"/>
    <property type="match status" value="1"/>
</dbReference>
<dbReference type="EMBL" id="MU858087">
    <property type="protein sequence ID" value="KAK4214864.1"/>
    <property type="molecule type" value="Genomic_DNA"/>
</dbReference>